<evidence type="ECO:0000313" key="3">
    <source>
        <dbReference type="Proteomes" id="UP001162483"/>
    </source>
</evidence>
<organism evidence="2 3">
    <name type="scientific">Staurois parvus</name>
    <dbReference type="NCBI Taxonomy" id="386267"/>
    <lineage>
        <taxon>Eukaryota</taxon>
        <taxon>Metazoa</taxon>
        <taxon>Chordata</taxon>
        <taxon>Craniata</taxon>
        <taxon>Vertebrata</taxon>
        <taxon>Euteleostomi</taxon>
        <taxon>Amphibia</taxon>
        <taxon>Batrachia</taxon>
        <taxon>Anura</taxon>
        <taxon>Neobatrachia</taxon>
        <taxon>Ranoidea</taxon>
        <taxon>Ranidae</taxon>
        <taxon>Staurois</taxon>
    </lineage>
</organism>
<dbReference type="Proteomes" id="UP001162483">
    <property type="component" value="Unassembled WGS sequence"/>
</dbReference>
<evidence type="ECO:0000256" key="1">
    <source>
        <dbReference type="SAM" id="MobiDB-lite"/>
    </source>
</evidence>
<evidence type="ECO:0000313" key="2">
    <source>
        <dbReference type="EMBL" id="CAI9564036.1"/>
    </source>
</evidence>
<feature type="region of interest" description="Disordered" evidence="1">
    <location>
        <begin position="44"/>
        <end position="69"/>
    </location>
</feature>
<reference evidence="2" key="1">
    <citation type="submission" date="2023-05" db="EMBL/GenBank/DDBJ databases">
        <authorList>
            <person name="Stuckert A."/>
        </authorList>
    </citation>
    <scope>NUCLEOTIDE SEQUENCE</scope>
</reference>
<proteinExistence type="predicted"/>
<comment type="caution">
    <text evidence="2">The sequence shown here is derived from an EMBL/GenBank/DDBJ whole genome shotgun (WGS) entry which is preliminary data.</text>
</comment>
<dbReference type="EMBL" id="CATNWA010012770">
    <property type="protein sequence ID" value="CAI9564036.1"/>
    <property type="molecule type" value="Genomic_DNA"/>
</dbReference>
<keyword evidence="3" id="KW-1185">Reference proteome</keyword>
<gene>
    <name evidence="2" type="ORF">SPARVUS_LOCUS5839688</name>
</gene>
<protein>
    <submittedName>
        <fullName evidence="2">Uncharacterized protein</fullName>
    </submittedName>
</protein>
<name>A0ABN9CX25_9NEOB</name>
<sequence>MNIAYTPNKDQRRIGASQDFEWLYQDDVCRIAFTSSGGRCPLPPLPSTAFSSSPMPLEKPKNAVNVSAS</sequence>
<accession>A0ABN9CX25</accession>